<evidence type="ECO:0000313" key="1">
    <source>
        <dbReference type="EMBL" id="VUZ51374.1"/>
    </source>
</evidence>
<keyword evidence="2" id="KW-1185">Reference proteome</keyword>
<dbReference type="AlphaFoldDB" id="A0A564YXQ7"/>
<protein>
    <recommendedName>
        <fullName evidence="3">Peptidase A2 domain-containing protein</fullName>
    </recommendedName>
</protein>
<dbReference type="InterPro" id="IPR021109">
    <property type="entry name" value="Peptidase_aspartic_dom_sf"/>
</dbReference>
<gene>
    <name evidence="1" type="ORF">WMSIL1_LOCUS10098</name>
</gene>
<organism evidence="1 2">
    <name type="scientific">Hymenolepis diminuta</name>
    <name type="common">Rat tapeworm</name>
    <dbReference type="NCBI Taxonomy" id="6216"/>
    <lineage>
        <taxon>Eukaryota</taxon>
        <taxon>Metazoa</taxon>
        <taxon>Spiralia</taxon>
        <taxon>Lophotrochozoa</taxon>
        <taxon>Platyhelminthes</taxon>
        <taxon>Cestoda</taxon>
        <taxon>Eucestoda</taxon>
        <taxon>Cyclophyllidea</taxon>
        <taxon>Hymenolepididae</taxon>
        <taxon>Hymenolepis</taxon>
    </lineage>
</organism>
<dbReference type="Proteomes" id="UP000321570">
    <property type="component" value="Unassembled WGS sequence"/>
</dbReference>
<dbReference type="EMBL" id="CABIJS010000443">
    <property type="protein sequence ID" value="VUZ51374.1"/>
    <property type="molecule type" value="Genomic_DNA"/>
</dbReference>
<evidence type="ECO:0000313" key="2">
    <source>
        <dbReference type="Proteomes" id="UP000321570"/>
    </source>
</evidence>
<name>A0A564YXQ7_HYMDI</name>
<dbReference type="Gene3D" id="3.10.10.10">
    <property type="entry name" value="HIV Type 1 Reverse Transcriptase, subunit A, domain 1"/>
    <property type="match status" value="1"/>
</dbReference>
<dbReference type="SUPFAM" id="SSF50630">
    <property type="entry name" value="Acid proteases"/>
    <property type="match status" value="1"/>
</dbReference>
<reference evidence="1 2" key="1">
    <citation type="submission" date="2019-07" db="EMBL/GenBank/DDBJ databases">
        <authorList>
            <person name="Jastrzebski P J."/>
            <person name="Paukszto L."/>
            <person name="Jastrzebski P J."/>
        </authorList>
    </citation>
    <scope>NUCLEOTIDE SEQUENCE [LARGE SCALE GENOMIC DNA]</scope>
    <source>
        <strain evidence="1 2">WMS-il1</strain>
    </source>
</reference>
<accession>A0A564YXQ7</accession>
<sequence>MIEKIFAGTIADTVHSGNEPARQYWRKLWKLQHIFFIDSGAEISVLPSIPANQTSSDHPLILAAAKGSPTKTYDLKFFTLALGLRITFRWIFTIADVSRPIIGADFLNCPLLDLHRKKLLDPLTSLHSKCTEYPYPTYSSITCIQSSESPFYPILKKFPDLTNPLCRDKPVNHSVIHSITIHVSPVKARAGRLSPTRYKIAKDEFEHVLDLGIIHHSSSNRSSALHLVPKKSDD</sequence>
<dbReference type="SUPFAM" id="SSF56672">
    <property type="entry name" value="DNA/RNA polymerases"/>
    <property type="match status" value="1"/>
</dbReference>
<dbReference type="InterPro" id="IPR043502">
    <property type="entry name" value="DNA/RNA_pol_sf"/>
</dbReference>
<evidence type="ECO:0008006" key="3">
    <source>
        <dbReference type="Google" id="ProtNLM"/>
    </source>
</evidence>
<proteinExistence type="predicted"/>